<evidence type="ECO:0000313" key="1">
    <source>
        <dbReference type="EMBL" id="QUE50042.1"/>
    </source>
</evidence>
<gene>
    <name evidence="1" type="ORF">KBB96_14340</name>
</gene>
<dbReference type="InterPro" id="IPR027417">
    <property type="entry name" value="P-loop_NTPase"/>
</dbReference>
<dbReference type="KEGG" id="lamb:KBB96_14340"/>
<organism evidence="1 2">
    <name type="scientific">Luteolibacter ambystomatis</name>
    <dbReference type="NCBI Taxonomy" id="2824561"/>
    <lineage>
        <taxon>Bacteria</taxon>
        <taxon>Pseudomonadati</taxon>
        <taxon>Verrucomicrobiota</taxon>
        <taxon>Verrucomicrobiia</taxon>
        <taxon>Verrucomicrobiales</taxon>
        <taxon>Verrucomicrobiaceae</taxon>
        <taxon>Luteolibacter</taxon>
    </lineage>
</organism>
<dbReference type="AlphaFoldDB" id="A0A975IYA8"/>
<accession>A0A975IYA8</accession>
<dbReference type="Gene3D" id="3.40.50.300">
    <property type="entry name" value="P-loop containing nucleotide triphosphate hydrolases"/>
    <property type="match status" value="1"/>
</dbReference>
<dbReference type="EMBL" id="CP073100">
    <property type="protein sequence ID" value="QUE50042.1"/>
    <property type="molecule type" value="Genomic_DNA"/>
</dbReference>
<dbReference type="Proteomes" id="UP000676169">
    <property type="component" value="Chromosome"/>
</dbReference>
<dbReference type="SUPFAM" id="SSF52540">
    <property type="entry name" value="P-loop containing nucleoside triphosphate hydrolases"/>
    <property type="match status" value="1"/>
</dbReference>
<name>A0A975IYA8_9BACT</name>
<dbReference type="RefSeq" id="WP_211630131.1">
    <property type="nucleotide sequence ID" value="NZ_CP073100.1"/>
</dbReference>
<evidence type="ECO:0000313" key="2">
    <source>
        <dbReference type="Proteomes" id="UP000676169"/>
    </source>
</evidence>
<reference evidence="1" key="1">
    <citation type="submission" date="2021-04" db="EMBL/GenBank/DDBJ databases">
        <title>Luteolibacter sp. 32A isolated from the skin of an Anderson's salamander (Ambystoma andersonii).</title>
        <authorList>
            <person name="Spergser J."/>
            <person name="Busse H.-J."/>
        </authorList>
    </citation>
    <scope>NUCLEOTIDE SEQUENCE</scope>
    <source>
        <strain evidence="1">32A</strain>
    </source>
</reference>
<keyword evidence="2" id="KW-1185">Reference proteome</keyword>
<protein>
    <recommendedName>
        <fullName evidence="3">Sulfotransferase family protein</fullName>
    </recommendedName>
</protein>
<sequence>MIISHKYRFIFVKTAKTAGTSLEVFLGKHCGEDDIITPTYPEVEGHRPRNYEQSFWPFPELFSFNYPRDNSIFCERRFFTPVRTFKDCYKRRRYHEHIPARVLKQRVDPEIWNSYHKFSFERNPWEKTLSHYHMQRTTRGGTMTLEEYFDRGDFCINYPFYTDQKGDVMVDQIIKYENMKEEFGAFCARFGIPWEGSLGVRAKAEYREDRRPYTEVITPEQADRITKIFKREIDMHGYQYGA</sequence>
<proteinExistence type="predicted"/>
<evidence type="ECO:0008006" key="3">
    <source>
        <dbReference type="Google" id="ProtNLM"/>
    </source>
</evidence>